<feature type="chain" id="PRO_5047039914" evidence="3">
    <location>
        <begin position="18"/>
        <end position="315"/>
    </location>
</feature>
<dbReference type="Pfam" id="PF00089">
    <property type="entry name" value="Trypsin"/>
    <property type="match status" value="1"/>
</dbReference>
<dbReference type="SUPFAM" id="SSF50494">
    <property type="entry name" value="Trypsin-like serine proteases"/>
    <property type="match status" value="1"/>
</dbReference>
<sequence>MLLVLMILFSIINNTIALSNDLFIIHNPILEDVNDNYTSHEVEVFPSKCGLRGGYYFNRIVGGQISEPGEFPWIVSLQIRVRNMSKHICGGAIINALWIISAAHCVFDLNPSEISIVAGDYNLYIQEGFEQRRQAYKIFTKNFDLTNFQNDISLIKLQKPLKLVEKRIEPICLPLPDDVFYGNGVVAGWGRWDENERATPRLNHVSLPIINKTVCDYQYKRVGFSGYLNDCQMCAGFLNGRKDACQGDSGGPLICNKDNDRYYLCGIVSWGIGCGRPNYPGIYTKVLFFKFYSLFMSNHIYFRSLASLNGYPTQL</sequence>
<dbReference type="Proteomes" id="UP000695000">
    <property type="component" value="Unplaced"/>
</dbReference>
<dbReference type="PROSITE" id="PS00135">
    <property type="entry name" value="TRYPSIN_SER"/>
    <property type="match status" value="1"/>
</dbReference>
<keyword evidence="2" id="KW-0378">Hydrolase</keyword>
<dbReference type="PRINTS" id="PR00722">
    <property type="entry name" value="CHYMOTRYPSIN"/>
</dbReference>
<keyword evidence="1" id="KW-1015">Disulfide bond</keyword>
<dbReference type="PANTHER" id="PTHR24252">
    <property type="entry name" value="ACROSIN-RELATED"/>
    <property type="match status" value="1"/>
</dbReference>
<dbReference type="RefSeq" id="XP_017778661.1">
    <property type="nucleotide sequence ID" value="XM_017923172.1"/>
</dbReference>
<gene>
    <name evidence="6" type="primary">LOC108564213</name>
</gene>
<dbReference type="Gene3D" id="2.40.10.10">
    <property type="entry name" value="Trypsin-like serine proteases"/>
    <property type="match status" value="2"/>
</dbReference>
<feature type="signal peptide" evidence="3">
    <location>
        <begin position="1"/>
        <end position="17"/>
    </location>
</feature>
<dbReference type="SMART" id="SM00020">
    <property type="entry name" value="Tryp_SPc"/>
    <property type="match status" value="1"/>
</dbReference>
<evidence type="ECO:0000256" key="1">
    <source>
        <dbReference type="ARBA" id="ARBA00023157"/>
    </source>
</evidence>
<evidence type="ECO:0000256" key="2">
    <source>
        <dbReference type="RuleBase" id="RU363034"/>
    </source>
</evidence>
<feature type="domain" description="Peptidase S1" evidence="4">
    <location>
        <begin position="60"/>
        <end position="301"/>
    </location>
</feature>
<dbReference type="PROSITE" id="PS00134">
    <property type="entry name" value="TRYPSIN_HIS"/>
    <property type="match status" value="1"/>
</dbReference>
<dbReference type="InterPro" id="IPR001314">
    <property type="entry name" value="Peptidase_S1A"/>
</dbReference>
<dbReference type="PROSITE" id="PS50240">
    <property type="entry name" value="TRYPSIN_DOM"/>
    <property type="match status" value="1"/>
</dbReference>
<dbReference type="CDD" id="cd00190">
    <property type="entry name" value="Tryp_SPc"/>
    <property type="match status" value="1"/>
</dbReference>
<organism evidence="5 6">
    <name type="scientific">Nicrophorus vespilloides</name>
    <name type="common">Boreal carrion beetle</name>
    <dbReference type="NCBI Taxonomy" id="110193"/>
    <lineage>
        <taxon>Eukaryota</taxon>
        <taxon>Metazoa</taxon>
        <taxon>Ecdysozoa</taxon>
        <taxon>Arthropoda</taxon>
        <taxon>Hexapoda</taxon>
        <taxon>Insecta</taxon>
        <taxon>Pterygota</taxon>
        <taxon>Neoptera</taxon>
        <taxon>Endopterygota</taxon>
        <taxon>Coleoptera</taxon>
        <taxon>Polyphaga</taxon>
        <taxon>Staphyliniformia</taxon>
        <taxon>Silphidae</taxon>
        <taxon>Nicrophorinae</taxon>
        <taxon>Nicrophorus</taxon>
    </lineage>
</organism>
<dbReference type="InterPro" id="IPR043504">
    <property type="entry name" value="Peptidase_S1_PA_chymotrypsin"/>
</dbReference>
<dbReference type="InterPro" id="IPR001254">
    <property type="entry name" value="Trypsin_dom"/>
</dbReference>
<evidence type="ECO:0000313" key="5">
    <source>
        <dbReference type="Proteomes" id="UP000695000"/>
    </source>
</evidence>
<keyword evidence="5" id="KW-1185">Reference proteome</keyword>
<dbReference type="InterPro" id="IPR018114">
    <property type="entry name" value="TRYPSIN_HIS"/>
</dbReference>
<dbReference type="GeneID" id="108564213"/>
<dbReference type="InterPro" id="IPR033116">
    <property type="entry name" value="TRYPSIN_SER"/>
</dbReference>
<name>A0ABM1MVR1_NICVS</name>
<keyword evidence="2" id="KW-0720">Serine protease</keyword>
<reference evidence="6" key="1">
    <citation type="submission" date="2025-08" db="UniProtKB">
        <authorList>
            <consortium name="RefSeq"/>
        </authorList>
    </citation>
    <scope>IDENTIFICATION</scope>
    <source>
        <tissue evidence="6">Whole Larva</tissue>
    </source>
</reference>
<dbReference type="InterPro" id="IPR009003">
    <property type="entry name" value="Peptidase_S1_PA"/>
</dbReference>
<accession>A0ABM1MVR1</accession>
<protein>
    <submittedName>
        <fullName evidence="6">Trypsin-1-like</fullName>
    </submittedName>
</protein>
<proteinExistence type="predicted"/>
<evidence type="ECO:0000259" key="4">
    <source>
        <dbReference type="PROSITE" id="PS50240"/>
    </source>
</evidence>
<evidence type="ECO:0000256" key="3">
    <source>
        <dbReference type="SAM" id="SignalP"/>
    </source>
</evidence>
<keyword evidence="2" id="KW-0645">Protease</keyword>
<dbReference type="PANTHER" id="PTHR24252:SF18">
    <property type="entry name" value="OVOCHYMASE 1"/>
    <property type="match status" value="1"/>
</dbReference>
<evidence type="ECO:0000313" key="6">
    <source>
        <dbReference type="RefSeq" id="XP_017778661.1"/>
    </source>
</evidence>
<keyword evidence="3" id="KW-0732">Signal</keyword>